<dbReference type="EMBL" id="HBEM01006196">
    <property type="protein sequence ID" value="CAD8437190.1"/>
    <property type="molecule type" value="Transcribed_RNA"/>
</dbReference>
<proteinExistence type="predicted"/>
<accession>A0A7S0CY53</accession>
<dbReference type="AlphaFoldDB" id="A0A7S0CY53"/>
<name>A0A7S0CY53_9EUKA</name>
<evidence type="ECO:0000313" key="1">
    <source>
        <dbReference type="EMBL" id="CAD8437190.1"/>
    </source>
</evidence>
<gene>
    <name evidence="1" type="ORF">LAMO00422_LOCUS4353</name>
</gene>
<protein>
    <submittedName>
        <fullName evidence="1">Uncharacterized protein</fullName>
    </submittedName>
</protein>
<organism evidence="1">
    <name type="scientific">Amorphochlora amoebiformis</name>
    <dbReference type="NCBI Taxonomy" id="1561963"/>
    <lineage>
        <taxon>Eukaryota</taxon>
        <taxon>Sar</taxon>
        <taxon>Rhizaria</taxon>
        <taxon>Cercozoa</taxon>
        <taxon>Chlorarachniophyceae</taxon>
        <taxon>Amorphochlora</taxon>
    </lineage>
</organism>
<sequence length="201" mass="22106">MGTEVGGQDAGKLEKASEFDLVHGLDAQTCTAETSDKQEYTVPDPMEPNLGAVISWMEDTKPRVRLEKRDYMPVPYGEIIGQCNPADGNRWDIYCPGFNGFCGSPGSLSCSPDDNSNIYKIKSVDGVYILSNGNSKIAVDLEFPPPVVVGLGVENNTCALKHAYERKLRENNSPVTGYYCKREDIDENGHCATDRRENCLS</sequence>
<reference evidence="1" key="1">
    <citation type="submission" date="2021-01" db="EMBL/GenBank/DDBJ databases">
        <authorList>
            <person name="Corre E."/>
            <person name="Pelletier E."/>
            <person name="Niang G."/>
            <person name="Scheremetjew M."/>
            <person name="Finn R."/>
            <person name="Kale V."/>
            <person name="Holt S."/>
            <person name="Cochrane G."/>
            <person name="Meng A."/>
            <person name="Brown T."/>
            <person name="Cohen L."/>
        </authorList>
    </citation>
    <scope>NUCLEOTIDE SEQUENCE</scope>
    <source>
        <strain evidence="1">CCMP2058</strain>
    </source>
</reference>